<dbReference type="InterPro" id="IPR040074">
    <property type="entry name" value="BssD/PflA/YjjW"/>
</dbReference>
<feature type="domain" description="4Fe-4S ferredoxin-type" evidence="9">
    <location>
        <begin position="48"/>
        <end position="77"/>
    </location>
</feature>
<evidence type="ECO:0000313" key="11">
    <source>
        <dbReference type="EMBL" id="TET11431.1"/>
    </source>
</evidence>
<dbReference type="PANTHER" id="PTHR30352">
    <property type="entry name" value="PYRUVATE FORMATE-LYASE-ACTIVATING ENZYME"/>
    <property type="match status" value="1"/>
</dbReference>
<dbReference type="NCBIfam" id="TIGR02494">
    <property type="entry name" value="PFLE_PFLC"/>
    <property type="match status" value="1"/>
</dbReference>
<dbReference type="InterPro" id="IPR012839">
    <property type="entry name" value="Organic_radical_activase"/>
</dbReference>
<dbReference type="GO" id="GO:0016491">
    <property type="term" value="F:oxidoreductase activity"/>
    <property type="evidence" value="ECO:0007669"/>
    <property type="project" value="UniProtKB-KW"/>
</dbReference>
<dbReference type="PROSITE" id="PS51918">
    <property type="entry name" value="RADICAL_SAM"/>
    <property type="match status" value="1"/>
</dbReference>
<keyword evidence="3" id="KW-0004">4Fe-4S</keyword>
<evidence type="ECO:0000313" key="12">
    <source>
        <dbReference type="Proteomes" id="UP000316360"/>
    </source>
</evidence>
<name>A0A523S0P0_UNCAE</name>
<keyword evidence="4" id="KW-0949">S-adenosyl-L-methionine</keyword>
<dbReference type="Gene3D" id="3.30.70.20">
    <property type="match status" value="1"/>
</dbReference>
<sequence length="305" mass="34110">MRPIKGEIFDIQRFSTHDGPGIRTVVFLKGCSLYCPWCCNPEGLSYESELAYYPQRCFDCGECIHICPQKAITRSCKEDGVSIDREKCNNCGVCVPVCNSKALTLMGEEISAGQVMKEVKKDTVFYRVSGGGLTLSGGEPMEQIDFTEALLSVAKQNGINTAVETCGYTSSENFRRVLKNVDYLLYDIKHTDSKKHKDFTGKDNKLILENMKLAVQICPSVTARVPYIPGFNDSEKEILEIADFLSSISVASLHILPYHNLGSSKYKSLGKTYQMASVKSVERKRVQRIKRVIEERYPIKARVGG</sequence>
<accession>A0A523S0P0</accession>
<dbReference type="InterPro" id="IPR001989">
    <property type="entry name" value="Radical_activat_CS"/>
</dbReference>
<evidence type="ECO:0000256" key="2">
    <source>
        <dbReference type="ARBA" id="ARBA00009777"/>
    </source>
</evidence>
<comment type="caution">
    <text evidence="11">The sequence shown here is derived from an EMBL/GenBank/DDBJ whole genome shotgun (WGS) entry which is preliminary data.</text>
</comment>
<evidence type="ECO:0000256" key="4">
    <source>
        <dbReference type="ARBA" id="ARBA00022691"/>
    </source>
</evidence>
<evidence type="ECO:0000256" key="1">
    <source>
        <dbReference type="ARBA" id="ARBA00001966"/>
    </source>
</evidence>
<evidence type="ECO:0000256" key="8">
    <source>
        <dbReference type="ARBA" id="ARBA00023014"/>
    </source>
</evidence>
<dbReference type="InterPro" id="IPR017896">
    <property type="entry name" value="4Fe4S_Fe-S-bd"/>
</dbReference>
<dbReference type="Gene3D" id="3.80.30.10">
    <property type="entry name" value="pyruvate-formate lyase- activating enzyme"/>
    <property type="match status" value="1"/>
</dbReference>
<evidence type="ECO:0000256" key="5">
    <source>
        <dbReference type="ARBA" id="ARBA00022723"/>
    </source>
</evidence>
<reference evidence="11 12" key="1">
    <citation type="submission" date="2019-03" db="EMBL/GenBank/DDBJ databases">
        <title>Metabolic potential of uncultured bacteria and archaea associated with petroleum seepage in deep-sea sediments.</title>
        <authorList>
            <person name="Dong X."/>
            <person name="Hubert C."/>
        </authorList>
    </citation>
    <scope>NUCLEOTIDE SEQUENCE [LARGE SCALE GENOMIC DNA]</scope>
    <source>
        <strain evidence="11">E44_bin7</strain>
    </source>
</reference>
<dbReference type="GO" id="GO:0046872">
    <property type="term" value="F:metal ion binding"/>
    <property type="evidence" value="ECO:0007669"/>
    <property type="project" value="UniProtKB-KW"/>
</dbReference>
<feature type="domain" description="4Fe-4S ferredoxin-type" evidence="9">
    <location>
        <begin position="79"/>
        <end position="108"/>
    </location>
</feature>
<dbReference type="SFLD" id="SFLDG01066">
    <property type="entry name" value="organic_radical-activating_enz"/>
    <property type="match status" value="1"/>
</dbReference>
<comment type="similarity">
    <text evidence="2">Belongs to the organic radical-activating enzymes family.</text>
</comment>
<dbReference type="SUPFAM" id="SSF54862">
    <property type="entry name" value="4Fe-4S ferredoxins"/>
    <property type="match status" value="1"/>
</dbReference>
<evidence type="ECO:0000256" key="6">
    <source>
        <dbReference type="ARBA" id="ARBA00023002"/>
    </source>
</evidence>
<dbReference type="PROSITE" id="PS01087">
    <property type="entry name" value="RADICAL_ACTIVATING"/>
    <property type="match status" value="1"/>
</dbReference>
<dbReference type="PROSITE" id="PS51379">
    <property type="entry name" value="4FE4S_FER_2"/>
    <property type="match status" value="2"/>
</dbReference>
<dbReference type="InterPro" id="IPR007197">
    <property type="entry name" value="rSAM"/>
</dbReference>
<proteinExistence type="inferred from homology"/>
<dbReference type="EMBL" id="SOKJ01000155">
    <property type="protein sequence ID" value="TET11431.1"/>
    <property type="molecule type" value="Genomic_DNA"/>
</dbReference>
<comment type="cofactor">
    <cofactor evidence="1">
        <name>[4Fe-4S] cluster</name>
        <dbReference type="ChEBI" id="CHEBI:49883"/>
    </cofactor>
</comment>
<dbReference type="SUPFAM" id="SSF102114">
    <property type="entry name" value="Radical SAM enzymes"/>
    <property type="match status" value="1"/>
</dbReference>
<evidence type="ECO:0000259" key="10">
    <source>
        <dbReference type="PROSITE" id="PS51918"/>
    </source>
</evidence>
<evidence type="ECO:0000256" key="7">
    <source>
        <dbReference type="ARBA" id="ARBA00023004"/>
    </source>
</evidence>
<keyword evidence="6" id="KW-0560">Oxidoreductase</keyword>
<keyword evidence="8" id="KW-0411">Iron-sulfur</keyword>
<dbReference type="Proteomes" id="UP000316360">
    <property type="component" value="Unassembled WGS sequence"/>
</dbReference>
<organism evidence="11 12">
    <name type="scientific">Aerophobetes bacterium</name>
    <dbReference type="NCBI Taxonomy" id="2030807"/>
    <lineage>
        <taxon>Bacteria</taxon>
        <taxon>Candidatus Aerophobota</taxon>
    </lineage>
</organism>
<gene>
    <name evidence="11" type="ORF">E3J84_02860</name>
</gene>
<dbReference type="InterPro" id="IPR058240">
    <property type="entry name" value="rSAM_sf"/>
</dbReference>
<dbReference type="GO" id="GO:0051539">
    <property type="term" value="F:4 iron, 4 sulfur cluster binding"/>
    <property type="evidence" value="ECO:0007669"/>
    <property type="project" value="UniProtKB-KW"/>
</dbReference>
<keyword evidence="7" id="KW-0408">Iron</keyword>
<protein>
    <submittedName>
        <fullName evidence="11">Glycyl-radical enzyme activating protein</fullName>
    </submittedName>
</protein>
<dbReference type="SFLD" id="SFLDG01118">
    <property type="entry name" value="activating_enzymes__group_2"/>
    <property type="match status" value="1"/>
</dbReference>
<feature type="domain" description="Radical SAM core" evidence="10">
    <location>
        <begin position="17"/>
        <end position="300"/>
    </location>
</feature>
<dbReference type="SFLD" id="SFLDS00029">
    <property type="entry name" value="Radical_SAM"/>
    <property type="match status" value="1"/>
</dbReference>
<dbReference type="Pfam" id="PF04055">
    <property type="entry name" value="Radical_SAM"/>
    <property type="match status" value="1"/>
</dbReference>
<keyword evidence="5" id="KW-0479">Metal-binding</keyword>
<dbReference type="PANTHER" id="PTHR30352:SF4">
    <property type="entry name" value="PYRUVATE FORMATE-LYASE 2-ACTIVATING ENZYME"/>
    <property type="match status" value="1"/>
</dbReference>
<dbReference type="AlphaFoldDB" id="A0A523S0P0"/>
<dbReference type="InterPro" id="IPR034457">
    <property type="entry name" value="Organic_radical-activating"/>
</dbReference>
<evidence type="ECO:0000259" key="9">
    <source>
        <dbReference type="PROSITE" id="PS51379"/>
    </source>
</evidence>
<dbReference type="PIRSF" id="PIRSF000371">
    <property type="entry name" value="PFL_act_enz"/>
    <property type="match status" value="1"/>
</dbReference>
<evidence type="ECO:0000256" key="3">
    <source>
        <dbReference type="ARBA" id="ARBA00022485"/>
    </source>
</evidence>
<dbReference type="Pfam" id="PF12838">
    <property type="entry name" value="Fer4_7"/>
    <property type="match status" value="1"/>
</dbReference>